<dbReference type="EMBL" id="DF143900">
    <property type="protein sequence ID" value="GAA54537.1"/>
    <property type="molecule type" value="Genomic_DNA"/>
</dbReference>
<sequence length="502" mass="55830">MSTFGNVKKTGAQDAETIEAAEETLAMQFTSRPGSCKSLCASSRKSSVALKALRIAQLQEYRVKREVELQRALLEAQSKTELAKIELEAEEDSPDEAWQPVASTDRLEQYVESCQLDERPLRYAGATRQLSPAPKPAVSITPVTATVELPKVELSYFDGNPSHYWRFTRQFEIYIESKVQDAGQRLLYLIHYCQGDAKAAIEECVMLPPEVAYSRAREILRNLFGQPHIVARCLLECLFRFARQTTGAAKSLSDLCIKMRSCEIALTQMRYVSDLHSFAVVERIVRSLPSPLQHKWAEVANTISMSGRDPTFTDLTEFVNARSRVARSRFGQLAREGDVRRPPVPLTSTNQAPRRDGFTTFLTNIRPDADSGPSACHLCSQSHPISGCQRFLSMEVPDRWKCIREHKACFVCLGNSHMAKDCKSVVRCGQPGCRGRHHRLLHSSKPGNKASPSSEAEVLCALTRGSRLPARLGVIPVKLDTPAGKVTTYAFLDAGSDITLVK</sequence>
<reference evidence="1" key="1">
    <citation type="journal article" date="2011" name="Genome Biol.">
        <title>The draft genome of the carcinogenic human liver fluke Clonorchis sinensis.</title>
        <authorList>
            <person name="Wang X."/>
            <person name="Chen W."/>
            <person name="Huang Y."/>
            <person name="Sun J."/>
            <person name="Men J."/>
            <person name="Liu H."/>
            <person name="Luo F."/>
            <person name="Guo L."/>
            <person name="Lv X."/>
            <person name="Deng C."/>
            <person name="Zhou C."/>
            <person name="Fan Y."/>
            <person name="Li X."/>
            <person name="Huang L."/>
            <person name="Hu Y."/>
            <person name="Liang C."/>
            <person name="Hu X."/>
            <person name="Xu J."/>
            <person name="Yu X."/>
        </authorList>
    </citation>
    <scope>NUCLEOTIDE SEQUENCE [LARGE SCALE GENOMIC DNA]</scope>
    <source>
        <strain evidence="1">Henan</strain>
    </source>
</reference>
<keyword evidence="1" id="KW-0413">Isomerase</keyword>
<dbReference type="PANTHER" id="PTHR47331:SF1">
    <property type="entry name" value="GAG-LIKE PROTEIN"/>
    <property type="match status" value="1"/>
</dbReference>
<proteinExistence type="predicted"/>
<dbReference type="AlphaFoldDB" id="G7YNK6"/>
<dbReference type="Proteomes" id="UP000008909">
    <property type="component" value="Unassembled WGS sequence"/>
</dbReference>
<feature type="non-terminal residue" evidence="1">
    <location>
        <position position="502"/>
    </location>
</feature>
<dbReference type="PANTHER" id="PTHR47331">
    <property type="entry name" value="PHD-TYPE DOMAIN-CONTAINING PROTEIN"/>
    <property type="match status" value="1"/>
</dbReference>
<evidence type="ECO:0000313" key="2">
    <source>
        <dbReference type="Proteomes" id="UP000008909"/>
    </source>
</evidence>
<organism evidence="1 2">
    <name type="scientific">Clonorchis sinensis</name>
    <name type="common">Chinese liver fluke</name>
    <dbReference type="NCBI Taxonomy" id="79923"/>
    <lineage>
        <taxon>Eukaryota</taxon>
        <taxon>Metazoa</taxon>
        <taxon>Spiralia</taxon>
        <taxon>Lophotrochozoa</taxon>
        <taxon>Platyhelminthes</taxon>
        <taxon>Trematoda</taxon>
        <taxon>Digenea</taxon>
        <taxon>Opisthorchiida</taxon>
        <taxon>Opisthorchiata</taxon>
        <taxon>Opisthorchiidae</taxon>
        <taxon>Clonorchis</taxon>
    </lineage>
</organism>
<protein>
    <submittedName>
        <fullName evidence="1">Protein disulfide-isomerase</fullName>
    </submittedName>
</protein>
<keyword evidence="2" id="KW-1185">Reference proteome</keyword>
<dbReference type="GO" id="GO:0016853">
    <property type="term" value="F:isomerase activity"/>
    <property type="evidence" value="ECO:0007669"/>
    <property type="project" value="UniProtKB-KW"/>
</dbReference>
<accession>G7YNK6</accession>
<reference key="2">
    <citation type="submission" date="2011-10" db="EMBL/GenBank/DDBJ databases">
        <title>The genome and transcriptome sequence of Clonorchis sinensis provide insights into the carcinogenic liver fluke.</title>
        <authorList>
            <person name="Wang X."/>
            <person name="Huang Y."/>
            <person name="Chen W."/>
            <person name="Liu H."/>
            <person name="Guo L."/>
            <person name="Chen Y."/>
            <person name="Luo F."/>
            <person name="Zhou W."/>
            <person name="Sun J."/>
            <person name="Mao Q."/>
            <person name="Liang P."/>
            <person name="Zhou C."/>
            <person name="Tian Y."/>
            <person name="Men J."/>
            <person name="Lv X."/>
            <person name="Huang L."/>
            <person name="Zhou J."/>
            <person name="Hu Y."/>
            <person name="Li R."/>
            <person name="Zhang F."/>
            <person name="Lei H."/>
            <person name="Li X."/>
            <person name="Hu X."/>
            <person name="Liang C."/>
            <person name="Xu J."/>
            <person name="Wu Z."/>
            <person name="Yu X."/>
        </authorList>
    </citation>
    <scope>NUCLEOTIDE SEQUENCE</scope>
    <source>
        <strain>Henan</strain>
    </source>
</reference>
<name>G7YNK6_CLOSI</name>
<gene>
    <name evidence="1" type="ORF">CLF_103717</name>
</gene>
<evidence type="ECO:0000313" key="1">
    <source>
        <dbReference type="EMBL" id="GAA54537.1"/>
    </source>
</evidence>